<keyword evidence="5 7" id="KW-1133">Transmembrane helix</keyword>
<feature type="transmembrane region" description="Helical" evidence="7">
    <location>
        <begin position="106"/>
        <end position="126"/>
    </location>
</feature>
<dbReference type="RefSeq" id="WP_199019040.1">
    <property type="nucleotide sequence ID" value="NZ_JAELUP010000028.1"/>
</dbReference>
<gene>
    <name evidence="9" type="ORF">JFN88_09215</name>
</gene>
<evidence type="ECO:0000256" key="4">
    <source>
        <dbReference type="ARBA" id="ARBA00022692"/>
    </source>
</evidence>
<evidence type="ECO:0000259" key="8">
    <source>
        <dbReference type="PROSITE" id="PS50928"/>
    </source>
</evidence>
<dbReference type="InterPro" id="IPR035906">
    <property type="entry name" value="MetI-like_sf"/>
</dbReference>
<dbReference type="EMBL" id="JAELUP010000028">
    <property type="protein sequence ID" value="MBJ6361482.1"/>
    <property type="molecule type" value="Genomic_DNA"/>
</dbReference>
<comment type="caution">
    <text evidence="9">The sequence shown here is derived from an EMBL/GenBank/DDBJ whole genome shotgun (WGS) entry which is preliminary data.</text>
</comment>
<reference evidence="9" key="1">
    <citation type="submission" date="2020-12" db="EMBL/GenBank/DDBJ databases">
        <authorList>
            <person name="Huq M.A."/>
        </authorList>
    </citation>
    <scope>NUCLEOTIDE SEQUENCE</scope>
    <source>
        <strain evidence="9">MAHUQ-46</strain>
    </source>
</reference>
<keyword evidence="4 7" id="KW-0812">Transmembrane</keyword>
<evidence type="ECO:0000256" key="5">
    <source>
        <dbReference type="ARBA" id="ARBA00022989"/>
    </source>
</evidence>
<evidence type="ECO:0000256" key="2">
    <source>
        <dbReference type="ARBA" id="ARBA00022448"/>
    </source>
</evidence>
<dbReference type="PANTHER" id="PTHR43744">
    <property type="entry name" value="ABC TRANSPORTER PERMEASE PROTEIN MG189-RELATED-RELATED"/>
    <property type="match status" value="1"/>
</dbReference>
<feature type="domain" description="ABC transmembrane type-1" evidence="8">
    <location>
        <begin position="71"/>
        <end position="261"/>
    </location>
</feature>
<keyword evidence="3" id="KW-1003">Cell membrane</keyword>
<dbReference type="GO" id="GO:0005886">
    <property type="term" value="C:plasma membrane"/>
    <property type="evidence" value="ECO:0007669"/>
    <property type="project" value="UniProtKB-SubCell"/>
</dbReference>
<keyword evidence="6 7" id="KW-0472">Membrane</keyword>
<dbReference type="Gene3D" id="1.10.3720.10">
    <property type="entry name" value="MetI-like"/>
    <property type="match status" value="1"/>
</dbReference>
<protein>
    <submittedName>
        <fullName evidence="9">Carbohydrate ABC transporter permease</fullName>
    </submittedName>
</protein>
<dbReference type="InterPro" id="IPR000515">
    <property type="entry name" value="MetI-like"/>
</dbReference>
<dbReference type="AlphaFoldDB" id="A0A934MUV9"/>
<proteinExistence type="inferred from homology"/>
<evidence type="ECO:0000256" key="6">
    <source>
        <dbReference type="ARBA" id="ARBA00023136"/>
    </source>
</evidence>
<dbReference type="GO" id="GO:0055085">
    <property type="term" value="P:transmembrane transport"/>
    <property type="evidence" value="ECO:0007669"/>
    <property type="project" value="InterPro"/>
</dbReference>
<dbReference type="Pfam" id="PF00528">
    <property type="entry name" value="BPD_transp_1"/>
    <property type="match status" value="1"/>
</dbReference>
<evidence type="ECO:0000256" key="3">
    <source>
        <dbReference type="ARBA" id="ARBA00022475"/>
    </source>
</evidence>
<feature type="transmembrane region" description="Helical" evidence="7">
    <location>
        <begin position="73"/>
        <end position="94"/>
    </location>
</feature>
<evidence type="ECO:0000256" key="1">
    <source>
        <dbReference type="ARBA" id="ARBA00004651"/>
    </source>
</evidence>
<evidence type="ECO:0000256" key="7">
    <source>
        <dbReference type="RuleBase" id="RU363032"/>
    </source>
</evidence>
<keyword evidence="2 7" id="KW-0813">Transport</keyword>
<dbReference type="PANTHER" id="PTHR43744:SF9">
    <property type="entry name" value="POLYGALACTURONAN_RHAMNOGALACTURONAN TRANSPORT SYSTEM PERMEASE PROTEIN YTCP"/>
    <property type="match status" value="1"/>
</dbReference>
<feature type="transmembrane region" description="Helical" evidence="7">
    <location>
        <begin position="180"/>
        <end position="205"/>
    </location>
</feature>
<dbReference type="CDD" id="cd06261">
    <property type="entry name" value="TM_PBP2"/>
    <property type="match status" value="1"/>
</dbReference>
<name>A0A934MUV9_9BACL</name>
<organism evidence="9 10">
    <name type="scientific">Paenibacillus roseus</name>
    <dbReference type="NCBI Taxonomy" id="2798579"/>
    <lineage>
        <taxon>Bacteria</taxon>
        <taxon>Bacillati</taxon>
        <taxon>Bacillota</taxon>
        <taxon>Bacilli</taxon>
        <taxon>Bacillales</taxon>
        <taxon>Paenibacillaceae</taxon>
        <taxon>Paenibacillus</taxon>
    </lineage>
</organism>
<dbReference type="PROSITE" id="PS50928">
    <property type="entry name" value="ABC_TM1"/>
    <property type="match status" value="1"/>
</dbReference>
<feature type="transmembrane region" description="Helical" evidence="7">
    <location>
        <begin position="138"/>
        <end position="159"/>
    </location>
</feature>
<sequence>MKTRFGLLDLFIYVVFTVFALVTLIPFTLAIIVSFSAESSVVMNGYKFIPDKFSLDAYRLVFQDSMVFNAYKVTIFVTVFGTIISLLFSSLLGYMMSVQKVKYRNVIAFVIFIPIVFAAGLVPWYIVVTNVLQLKNTIWALILPLVINPFNVFLLRNYYKSISPALRESAEIDGAGPWYTFFKIMFPLSKPILATVGLFASLSYWNDFTTSLWLIDDRKLFTVQFLLYRINSMIAYMSQHTNMSAVQLPSETIVFAMFLITIGPIILVYPYVQKYFVKGIMIGSVKG</sequence>
<comment type="similarity">
    <text evidence="7">Belongs to the binding-protein-dependent transport system permease family.</text>
</comment>
<comment type="subcellular location">
    <subcellularLocation>
        <location evidence="1 7">Cell membrane</location>
        <topology evidence="1 7">Multi-pass membrane protein</topology>
    </subcellularLocation>
</comment>
<accession>A0A934MUV9</accession>
<feature type="transmembrane region" description="Helical" evidence="7">
    <location>
        <begin position="253"/>
        <end position="272"/>
    </location>
</feature>
<evidence type="ECO:0000313" key="10">
    <source>
        <dbReference type="Proteomes" id="UP000640274"/>
    </source>
</evidence>
<evidence type="ECO:0000313" key="9">
    <source>
        <dbReference type="EMBL" id="MBJ6361482.1"/>
    </source>
</evidence>
<dbReference type="Proteomes" id="UP000640274">
    <property type="component" value="Unassembled WGS sequence"/>
</dbReference>
<feature type="transmembrane region" description="Helical" evidence="7">
    <location>
        <begin position="12"/>
        <end position="37"/>
    </location>
</feature>
<keyword evidence="10" id="KW-1185">Reference proteome</keyword>
<dbReference type="SUPFAM" id="SSF161098">
    <property type="entry name" value="MetI-like"/>
    <property type="match status" value="1"/>
</dbReference>